<gene>
    <name evidence="1" type="ORF">FB389_0427</name>
</gene>
<comment type="caution">
    <text evidence="1">The sequence shown here is derived from an EMBL/GenBank/DDBJ whole genome shotgun (WGS) entry which is preliminary data.</text>
</comment>
<evidence type="ECO:0000313" key="2">
    <source>
        <dbReference type="Proteomes" id="UP000316181"/>
    </source>
</evidence>
<protein>
    <submittedName>
        <fullName evidence="1">Uncharacterized protein DUF4192</fullName>
    </submittedName>
</protein>
<proteinExistence type="predicted"/>
<sequence>MNNIVRVSDPRELLAFIPYQIGYHPSDSAVVVSLRGHRHRLGVIARADLSDLRADGRLAQALGDFLQRDGAVMSIVVVYSESRGTWENAVRPLVAACGRFSEVQVWWVCRDRFSRADPEALDRSQFEWGTDRAVGDLSTTQVSATMVAHGAVIGESRQALGDVPELRPEESQRVWRAGDRWAVARRSHPERWTAESLDLWDGVLDAAVARFGDVPLAFADIPPVTWAKLGTSLRDVGVRDGVILRCAARALGIPNVAESGDSPGDIASVMRTIVTGAGTPCVPDPGILESVCGVMRIATSATRRKHRCDGLAVLGLLAWWEGSGARAREYCNRALAVRPGHGLAHLVAELLDRGIAPGWVDATRTEHARFAAE</sequence>
<reference evidence="1 2" key="1">
    <citation type="submission" date="2019-06" db="EMBL/GenBank/DDBJ databases">
        <title>Sequencing the genomes of 1000 actinobacteria strains.</title>
        <authorList>
            <person name="Klenk H.-P."/>
        </authorList>
    </citation>
    <scope>NUCLEOTIDE SEQUENCE [LARGE SCALE GENOMIC DNA]</scope>
    <source>
        <strain evidence="1 2">DSM 10596</strain>
    </source>
</reference>
<dbReference type="EMBL" id="VFNV01000001">
    <property type="protein sequence ID" value="TQK75792.1"/>
    <property type="molecule type" value="Genomic_DNA"/>
</dbReference>
<dbReference type="Pfam" id="PF13830">
    <property type="entry name" value="DUF4192"/>
    <property type="match status" value="2"/>
</dbReference>
<evidence type="ECO:0000313" key="1">
    <source>
        <dbReference type="EMBL" id="TQK75792.1"/>
    </source>
</evidence>
<keyword evidence="2" id="KW-1185">Reference proteome</keyword>
<organism evidence="1 2">
    <name type="scientific">Rarobacter incanus</name>
    <dbReference type="NCBI Taxonomy" id="153494"/>
    <lineage>
        <taxon>Bacteria</taxon>
        <taxon>Bacillati</taxon>
        <taxon>Actinomycetota</taxon>
        <taxon>Actinomycetes</taxon>
        <taxon>Micrococcales</taxon>
        <taxon>Rarobacteraceae</taxon>
        <taxon>Rarobacter</taxon>
    </lineage>
</organism>
<dbReference type="RefSeq" id="WP_142111146.1">
    <property type="nucleotide sequence ID" value="NZ_BAAATB010000008.1"/>
</dbReference>
<name>A0A542SMD6_9MICO</name>
<dbReference type="Proteomes" id="UP000316181">
    <property type="component" value="Unassembled WGS sequence"/>
</dbReference>
<dbReference type="InterPro" id="IPR025447">
    <property type="entry name" value="DUF4192"/>
</dbReference>
<accession>A0A542SMD6</accession>
<dbReference type="OrthoDB" id="4954868at2"/>
<dbReference type="AlphaFoldDB" id="A0A542SMD6"/>